<proteinExistence type="predicted"/>
<dbReference type="AlphaFoldDB" id="A0A9D4S590"/>
<dbReference type="Proteomes" id="UP000828390">
    <property type="component" value="Unassembled WGS sequence"/>
</dbReference>
<keyword evidence="2" id="KW-1185">Reference proteome</keyword>
<sequence length="61" mass="6627">MVVRLAQWLVNTSHLGDLGSRDREHVNLVDGHHTGHVGLCPGITISPETNDCTTIKQLQVG</sequence>
<comment type="caution">
    <text evidence="1">The sequence shown here is derived from an EMBL/GenBank/DDBJ whole genome shotgun (WGS) entry which is preliminary data.</text>
</comment>
<accession>A0A9D4S590</accession>
<evidence type="ECO:0000313" key="1">
    <source>
        <dbReference type="EMBL" id="KAH3893084.1"/>
    </source>
</evidence>
<reference evidence="1" key="1">
    <citation type="journal article" date="2019" name="bioRxiv">
        <title>The Genome of the Zebra Mussel, Dreissena polymorpha: A Resource for Invasive Species Research.</title>
        <authorList>
            <person name="McCartney M.A."/>
            <person name="Auch B."/>
            <person name="Kono T."/>
            <person name="Mallez S."/>
            <person name="Zhang Y."/>
            <person name="Obille A."/>
            <person name="Becker A."/>
            <person name="Abrahante J.E."/>
            <person name="Garbe J."/>
            <person name="Badalamenti J.P."/>
            <person name="Herman A."/>
            <person name="Mangelson H."/>
            <person name="Liachko I."/>
            <person name="Sullivan S."/>
            <person name="Sone E.D."/>
            <person name="Koren S."/>
            <person name="Silverstein K.A.T."/>
            <person name="Beckman K.B."/>
            <person name="Gohl D.M."/>
        </authorList>
    </citation>
    <scope>NUCLEOTIDE SEQUENCE</scope>
    <source>
        <strain evidence="1">Duluth1</strain>
        <tissue evidence="1">Whole animal</tissue>
    </source>
</reference>
<evidence type="ECO:0000313" key="2">
    <source>
        <dbReference type="Proteomes" id="UP000828390"/>
    </source>
</evidence>
<dbReference type="EMBL" id="JAIWYP010000001">
    <property type="protein sequence ID" value="KAH3893084.1"/>
    <property type="molecule type" value="Genomic_DNA"/>
</dbReference>
<protein>
    <submittedName>
        <fullName evidence="1">Uncharacterized protein</fullName>
    </submittedName>
</protein>
<gene>
    <name evidence="1" type="ORF">DPMN_017227</name>
</gene>
<name>A0A9D4S590_DREPO</name>
<organism evidence="1 2">
    <name type="scientific">Dreissena polymorpha</name>
    <name type="common">Zebra mussel</name>
    <name type="synonym">Mytilus polymorpha</name>
    <dbReference type="NCBI Taxonomy" id="45954"/>
    <lineage>
        <taxon>Eukaryota</taxon>
        <taxon>Metazoa</taxon>
        <taxon>Spiralia</taxon>
        <taxon>Lophotrochozoa</taxon>
        <taxon>Mollusca</taxon>
        <taxon>Bivalvia</taxon>
        <taxon>Autobranchia</taxon>
        <taxon>Heteroconchia</taxon>
        <taxon>Euheterodonta</taxon>
        <taxon>Imparidentia</taxon>
        <taxon>Neoheterodontei</taxon>
        <taxon>Myida</taxon>
        <taxon>Dreissenoidea</taxon>
        <taxon>Dreissenidae</taxon>
        <taxon>Dreissena</taxon>
    </lineage>
</organism>
<reference evidence="1" key="2">
    <citation type="submission" date="2020-11" db="EMBL/GenBank/DDBJ databases">
        <authorList>
            <person name="McCartney M.A."/>
            <person name="Auch B."/>
            <person name="Kono T."/>
            <person name="Mallez S."/>
            <person name="Becker A."/>
            <person name="Gohl D.M."/>
            <person name="Silverstein K.A.T."/>
            <person name="Koren S."/>
            <person name="Bechman K.B."/>
            <person name="Herman A."/>
            <person name="Abrahante J.E."/>
            <person name="Garbe J."/>
        </authorList>
    </citation>
    <scope>NUCLEOTIDE SEQUENCE</scope>
    <source>
        <strain evidence="1">Duluth1</strain>
        <tissue evidence="1">Whole animal</tissue>
    </source>
</reference>